<dbReference type="Pfam" id="PF13646">
    <property type="entry name" value="HEAT_2"/>
    <property type="match status" value="2"/>
</dbReference>
<dbReference type="STRING" id="316274.Haur_4453"/>
<gene>
    <name evidence="1" type="ordered locus">Haur_4453</name>
</gene>
<keyword evidence="2" id="KW-1185">Reference proteome</keyword>
<dbReference type="KEGG" id="hau:Haur_4453"/>
<dbReference type="AlphaFoldDB" id="A9AZN1"/>
<dbReference type="Gene3D" id="1.25.10.10">
    <property type="entry name" value="Leucine-rich Repeat Variant"/>
    <property type="match status" value="2"/>
</dbReference>
<dbReference type="SUPFAM" id="SSF48371">
    <property type="entry name" value="ARM repeat"/>
    <property type="match status" value="2"/>
</dbReference>
<dbReference type="HOGENOM" id="CLU_851984_0_0_0"/>
<dbReference type="eggNOG" id="COG1413">
    <property type="taxonomic scope" value="Bacteria"/>
</dbReference>
<proteinExistence type="predicted"/>
<dbReference type="PANTHER" id="PTHR12697:SF5">
    <property type="entry name" value="DEOXYHYPUSINE HYDROXYLASE"/>
    <property type="match status" value="1"/>
</dbReference>
<dbReference type="GO" id="GO:0016829">
    <property type="term" value="F:lyase activity"/>
    <property type="evidence" value="ECO:0007669"/>
    <property type="project" value="UniProtKB-KW"/>
</dbReference>
<dbReference type="SMART" id="SM00567">
    <property type="entry name" value="EZ_HEAT"/>
    <property type="match status" value="5"/>
</dbReference>
<sequence length="326" mass="35751">MLRPAILPLRDVQMQPIEQTETYSSAEMQALAQHPEVEQRQTIAYDLRFSTNPLTLAILIDLLNDPDQAVQINAIRSIGLWGARRNSPSLMQPATQALLALVQQSHEQMLLDHGLISLGEIGDQLSIDWCLSQLINQPRSRLCAATALGMLKAEKARPWLLTILADPCQASIVRTTCIEALSQLAFDLPTNQTLIAALQDSVAEVREKAGLALCKLGDFSAFKPIWAYIRLETAIKPSQVAHALALFGDQAFEPTLAFLNDPDPNLRYWAALALGMFHDSRAIPALIALLNDQAQTHTRAVVATAARKSLNRLQNLAVGNPDSTLT</sequence>
<dbReference type="EMBL" id="CP000875">
    <property type="protein sequence ID" value="ABX07085.1"/>
    <property type="molecule type" value="Genomic_DNA"/>
</dbReference>
<organism evidence="1 2">
    <name type="scientific">Herpetosiphon aurantiacus (strain ATCC 23779 / DSM 785 / 114-95)</name>
    <dbReference type="NCBI Taxonomy" id="316274"/>
    <lineage>
        <taxon>Bacteria</taxon>
        <taxon>Bacillati</taxon>
        <taxon>Chloroflexota</taxon>
        <taxon>Chloroflexia</taxon>
        <taxon>Herpetosiphonales</taxon>
        <taxon>Herpetosiphonaceae</taxon>
        <taxon>Herpetosiphon</taxon>
    </lineage>
</organism>
<dbReference type="InterPro" id="IPR016024">
    <property type="entry name" value="ARM-type_fold"/>
</dbReference>
<dbReference type="InterPro" id="IPR004155">
    <property type="entry name" value="PBS_lyase_HEAT"/>
</dbReference>
<name>A9AZN1_HERA2</name>
<protein>
    <submittedName>
        <fullName evidence="1">PBS lyase HEAT domain protein repeat-containing protein</fullName>
    </submittedName>
</protein>
<dbReference type="Proteomes" id="UP000000787">
    <property type="component" value="Chromosome"/>
</dbReference>
<accession>A9AZN1</accession>
<evidence type="ECO:0000313" key="2">
    <source>
        <dbReference type="Proteomes" id="UP000000787"/>
    </source>
</evidence>
<keyword evidence="1" id="KW-0456">Lyase</keyword>
<dbReference type="InParanoid" id="A9AZN1"/>
<dbReference type="InterPro" id="IPR011989">
    <property type="entry name" value="ARM-like"/>
</dbReference>
<reference evidence="1 2" key="1">
    <citation type="journal article" date="2011" name="Stand. Genomic Sci.">
        <title>Complete genome sequence of the filamentous gliding predatory bacterium Herpetosiphon aurantiacus type strain (114-95(T)).</title>
        <authorList>
            <person name="Kiss H."/>
            <person name="Nett M."/>
            <person name="Domin N."/>
            <person name="Martin K."/>
            <person name="Maresca J.A."/>
            <person name="Copeland A."/>
            <person name="Lapidus A."/>
            <person name="Lucas S."/>
            <person name="Berry K.W."/>
            <person name="Glavina Del Rio T."/>
            <person name="Dalin E."/>
            <person name="Tice H."/>
            <person name="Pitluck S."/>
            <person name="Richardson P."/>
            <person name="Bruce D."/>
            <person name="Goodwin L."/>
            <person name="Han C."/>
            <person name="Detter J.C."/>
            <person name="Schmutz J."/>
            <person name="Brettin T."/>
            <person name="Land M."/>
            <person name="Hauser L."/>
            <person name="Kyrpides N.C."/>
            <person name="Ivanova N."/>
            <person name="Goker M."/>
            <person name="Woyke T."/>
            <person name="Klenk H.P."/>
            <person name="Bryant D.A."/>
        </authorList>
    </citation>
    <scope>NUCLEOTIDE SEQUENCE [LARGE SCALE GENOMIC DNA]</scope>
    <source>
        <strain evidence="2">ATCC 23779 / DSM 785 / 114-95</strain>
    </source>
</reference>
<dbReference type="GO" id="GO:0016491">
    <property type="term" value="F:oxidoreductase activity"/>
    <property type="evidence" value="ECO:0007669"/>
    <property type="project" value="TreeGrafter"/>
</dbReference>
<evidence type="ECO:0000313" key="1">
    <source>
        <dbReference type="EMBL" id="ABX07085.1"/>
    </source>
</evidence>
<dbReference type="PANTHER" id="PTHR12697">
    <property type="entry name" value="PBS LYASE HEAT-LIKE PROTEIN"/>
    <property type="match status" value="1"/>
</dbReference>
<dbReference type="BioCyc" id="HAUR316274:GHYA-4508-MONOMER"/>